<protein>
    <submittedName>
        <fullName evidence="10">Iron ABC transporter permease</fullName>
    </submittedName>
</protein>
<keyword evidence="3" id="KW-1003">Cell membrane</keyword>
<evidence type="ECO:0000256" key="7">
    <source>
        <dbReference type="ARBA" id="ARBA00023136"/>
    </source>
</evidence>
<feature type="transmembrane region" description="Helical" evidence="8">
    <location>
        <begin position="225"/>
        <end position="247"/>
    </location>
</feature>
<dbReference type="CDD" id="cd06261">
    <property type="entry name" value="TM_PBP2"/>
    <property type="match status" value="1"/>
</dbReference>
<dbReference type="Proteomes" id="UP001518990">
    <property type="component" value="Unassembled WGS sequence"/>
</dbReference>
<dbReference type="PANTHER" id="PTHR43357">
    <property type="entry name" value="INNER MEMBRANE ABC TRANSPORTER PERMEASE PROTEIN YDCV"/>
    <property type="match status" value="1"/>
</dbReference>
<feature type="transmembrane region" description="Helical" evidence="8">
    <location>
        <begin position="178"/>
        <end position="204"/>
    </location>
</feature>
<keyword evidence="6 8" id="KW-1133">Transmembrane helix</keyword>
<evidence type="ECO:0000256" key="2">
    <source>
        <dbReference type="ARBA" id="ARBA00022448"/>
    </source>
</evidence>
<evidence type="ECO:0000256" key="1">
    <source>
        <dbReference type="ARBA" id="ARBA00004429"/>
    </source>
</evidence>
<feature type="transmembrane region" description="Helical" evidence="8">
    <location>
        <begin position="97"/>
        <end position="124"/>
    </location>
</feature>
<dbReference type="PANTHER" id="PTHR43357:SF3">
    <property type="entry name" value="FE(3+)-TRANSPORT SYSTEM PERMEASE PROTEIN FBPB 2"/>
    <property type="match status" value="1"/>
</dbReference>
<evidence type="ECO:0000256" key="8">
    <source>
        <dbReference type="RuleBase" id="RU363032"/>
    </source>
</evidence>
<organism evidence="10 11">
    <name type="scientific">Roseomonas marmotae</name>
    <dbReference type="NCBI Taxonomy" id="2768161"/>
    <lineage>
        <taxon>Bacteria</taxon>
        <taxon>Pseudomonadati</taxon>
        <taxon>Pseudomonadota</taxon>
        <taxon>Alphaproteobacteria</taxon>
        <taxon>Acetobacterales</taxon>
        <taxon>Roseomonadaceae</taxon>
        <taxon>Roseomonas</taxon>
    </lineage>
</organism>
<feature type="transmembrane region" description="Helical" evidence="8">
    <location>
        <begin position="133"/>
        <end position="153"/>
    </location>
</feature>
<dbReference type="Pfam" id="PF00528">
    <property type="entry name" value="BPD_transp_1"/>
    <property type="match status" value="2"/>
</dbReference>
<feature type="transmembrane region" description="Helical" evidence="8">
    <location>
        <begin position="559"/>
        <end position="580"/>
    </location>
</feature>
<feature type="domain" description="ABC transmembrane type-1" evidence="9">
    <location>
        <begin position="97"/>
        <end position="305"/>
    </location>
</feature>
<keyword evidence="7 8" id="KW-0472">Membrane</keyword>
<comment type="similarity">
    <text evidence="8">Belongs to the binding-protein-dependent transport system permease family.</text>
</comment>
<feature type="transmembrane region" description="Helical" evidence="8">
    <location>
        <begin position="336"/>
        <end position="357"/>
    </location>
</feature>
<evidence type="ECO:0000256" key="4">
    <source>
        <dbReference type="ARBA" id="ARBA00022519"/>
    </source>
</evidence>
<reference evidence="10 11" key="1">
    <citation type="submission" date="2020-09" db="EMBL/GenBank/DDBJ databases">
        <title>Roseomonas.</title>
        <authorList>
            <person name="Zhu W."/>
        </authorList>
    </citation>
    <scope>NUCLEOTIDE SEQUENCE [LARGE SCALE GENOMIC DNA]</scope>
    <source>
        <strain evidence="10 11">1311</strain>
    </source>
</reference>
<keyword evidence="5 8" id="KW-0812">Transmembrane</keyword>
<evidence type="ECO:0000313" key="10">
    <source>
        <dbReference type="EMBL" id="MBO1073906.1"/>
    </source>
</evidence>
<dbReference type="Gene3D" id="1.10.3720.10">
    <property type="entry name" value="MetI-like"/>
    <property type="match status" value="2"/>
</dbReference>
<keyword evidence="4" id="KW-0997">Cell inner membrane</keyword>
<evidence type="ECO:0000313" key="11">
    <source>
        <dbReference type="Proteomes" id="UP001518990"/>
    </source>
</evidence>
<feature type="transmembrane region" description="Helical" evidence="8">
    <location>
        <begin position="425"/>
        <end position="445"/>
    </location>
</feature>
<dbReference type="InterPro" id="IPR000515">
    <property type="entry name" value="MetI-like"/>
</dbReference>
<dbReference type="InterPro" id="IPR035906">
    <property type="entry name" value="MetI-like_sf"/>
</dbReference>
<feature type="transmembrane region" description="Helical" evidence="8">
    <location>
        <begin position="392"/>
        <end position="413"/>
    </location>
</feature>
<comment type="caution">
    <text evidence="10">The sequence shown here is derived from an EMBL/GenBank/DDBJ whole genome shotgun (WGS) entry which is preliminary data.</text>
</comment>
<dbReference type="SUPFAM" id="SSF161098">
    <property type="entry name" value="MetI-like"/>
    <property type="match status" value="2"/>
</dbReference>
<dbReference type="PROSITE" id="PS50928">
    <property type="entry name" value="ABC_TM1"/>
    <property type="match status" value="2"/>
</dbReference>
<sequence length="593" mass="59636">MRRCAASTSLSDSSLREAPAAVAPLPAVPAAPVPGRGDAGPRPSSRFFRLTPPPLLALLAIAWLAAVGLAPTARLLAEAAGPALATLTQDATIWQAAGRSLLVAGGAALLATAIGGAQAGLLLLREVPARRTLIFLCILPLLVPPQIMALAFIQASGPASPLLVSLGLAPPLGSQNPFYGPGGIILLLGVQGAPLVFLALAALVRRLPGEVLSAARGLGASPGRALRMAIWPLLLPGLLAGAGLAFISALGNFGIAALLGIPGRYPLLTVLIWQRLSATGPAALSEVAALSLLLAALTLPGLLAQILAGRSGGWKSGRAFDPLPATGLDRLLLLPLGLYLAAVLAWPMASLLVSALVPAMGMALTAESLTLRHFSAALAPGAHTLAALGNSLLLSGTAAIVLSLAALPVALALRHRAVRATAMATDLAYALPGACTAVAAILLVLGLPGGGVIYGTLGLILFAYLARFQTLALRPVAAAAARLDPALEEAARGLGAGLLLRLRAIHLPPLAPALAAGALLVMLLAVNEVTVSSLLHGPGTQTLGVLIFNLQDGGQSPQAAAVSCLSLLLVAGLMGLASLLGRRLPPGTLPWRP</sequence>
<name>A0ABS3K8V9_9PROT</name>
<evidence type="ECO:0000256" key="3">
    <source>
        <dbReference type="ARBA" id="ARBA00022475"/>
    </source>
</evidence>
<comment type="subcellular location">
    <subcellularLocation>
        <location evidence="1">Cell inner membrane</location>
        <topology evidence="1">Multi-pass membrane protein</topology>
    </subcellularLocation>
    <subcellularLocation>
        <location evidence="8">Cell membrane</location>
        <topology evidence="8">Multi-pass membrane protein</topology>
    </subcellularLocation>
</comment>
<feature type="transmembrane region" description="Helical" evidence="8">
    <location>
        <begin position="451"/>
        <end position="468"/>
    </location>
</feature>
<feature type="domain" description="ABC transmembrane type-1" evidence="9">
    <location>
        <begin position="388"/>
        <end position="580"/>
    </location>
</feature>
<evidence type="ECO:0000256" key="6">
    <source>
        <dbReference type="ARBA" id="ARBA00022989"/>
    </source>
</evidence>
<accession>A0ABS3K8V9</accession>
<evidence type="ECO:0000259" key="9">
    <source>
        <dbReference type="PROSITE" id="PS50928"/>
    </source>
</evidence>
<keyword evidence="11" id="KW-1185">Reference proteome</keyword>
<evidence type="ECO:0000256" key="5">
    <source>
        <dbReference type="ARBA" id="ARBA00022692"/>
    </source>
</evidence>
<keyword evidence="2 8" id="KW-0813">Transport</keyword>
<feature type="transmembrane region" description="Helical" evidence="8">
    <location>
        <begin position="507"/>
        <end position="526"/>
    </location>
</feature>
<feature type="transmembrane region" description="Helical" evidence="8">
    <location>
        <begin position="285"/>
        <end position="308"/>
    </location>
</feature>
<dbReference type="EMBL" id="JACTNF010000003">
    <property type="protein sequence ID" value="MBO1073906.1"/>
    <property type="molecule type" value="Genomic_DNA"/>
</dbReference>
<feature type="transmembrane region" description="Helical" evidence="8">
    <location>
        <begin position="55"/>
        <end position="77"/>
    </location>
</feature>
<proteinExistence type="inferred from homology"/>
<gene>
    <name evidence="10" type="ORF">IAI60_04735</name>
</gene>